<name>A0A914BKL0_PATMI</name>
<keyword evidence="2" id="KW-0472">Membrane</keyword>
<accession>A0A914BKL0</accession>
<dbReference type="SUPFAM" id="SSF101967">
    <property type="entry name" value="Adhesin YadA, collagen-binding domain"/>
    <property type="match status" value="1"/>
</dbReference>
<evidence type="ECO:0000256" key="1">
    <source>
        <dbReference type="SAM" id="MobiDB-lite"/>
    </source>
</evidence>
<evidence type="ECO:0000313" key="4">
    <source>
        <dbReference type="Proteomes" id="UP000887568"/>
    </source>
</evidence>
<evidence type="ECO:0000313" key="3">
    <source>
        <dbReference type="EnsemblMetazoa" id="XP_038076460.1"/>
    </source>
</evidence>
<dbReference type="GeneID" id="119744557"/>
<evidence type="ECO:0000256" key="2">
    <source>
        <dbReference type="SAM" id="Phobius"/>
    </source>
</evidence>
<protein>
    <submittedName>
        <fullName evidence="3">Uncharacterized protein</fullName>
    </submittedName>
</protein>
<dbReference type="Proteomes" id="UP000887568">
    <property type="component" value="Unplaced"/>
</dbReference>
<keyword evidence="4" id="KW-1185">Reference proteome</keyword>
<reference evidence="3" key="1">
    <citation type="submission" date="2022-11" db="UniProtKB">
        <authorList>
            <consortium name="EnsemblMetazoa"/>
        </authorList>
    </citation>
    <scope>IDENTIFICATION</scope>
</reference>
<keyword evidence="2" id="KW-0812">Transmembrane</keyword>
<feature type="region of interest" description="Disordered" evidence="1">
    <location>
        <begin position="82"/>
        <end position="124"/>
    </location>
</feature>
<keyword evidence="2" id="KW-1133">Transmembrane helix</keyword>
<dbReference type="RefSeq" id="XP_038076460.1">
    <property type="nucleotide sequence ID" value="XM_038220532.1"/>
</dbReference>
<dbReference type="Gene3D" id="2.150.10.10">
    <property type="entry name" value="Serralysin-like metalloprotease, C-terminal"/>
    <property type="match status" value="1"/>
</dbReference>
<dbReference type="EnsemblMetazoa" id="XM_038220532.1">
    <property type="protein sequence ID" value="XP_038076460.1"/>
    <property type="gene ID" value="LOC119744557"/>
</dbReference>
<feature type="transmembrane region" description="Helical" evidence="2">
    <location>
        <begin position="161"/>
        <end position="181"/>
    </location>
</feature>
<feature type="compositionally biased region" description="Polar residues" evidence="1">
    <location>
        <begin position="110"/>
        <end position="124"/>
    </location>
</feature>
<dbReference type="InterPro" id="IPR011049">
    <property type="entry name" value="Serralysin-like_metalloprot_C"/>
</dbReference>
<organism evidence="3 4">
    <name type="scientific">Patiria miniata</name>
    <name type="common">Bat star</name>
    <name type="synonym">Asterina miniata</name>
    <dbReference type="NCBI Taxonomy" id="46514"/>
    <lineage>
        <taxon>Eukaryota</taxon>
        <taxon>Metazoa</taxon>
        <taxon>Echinodermata</taxon>
        <taxon>Eleutherozoa</taxon>
        <taxon>Asterozoa</taxon>
        <taxon>Asteroidea</taxon>
        <taxon>Valvatacea</taxon>
        <taxon>Valvatida</taxon>
        <taxon>Asterinidae</taxon>
        <taxon>Patiria</taxon>
    </lineage>
</organism>
<feature type="region of interest" description="Disordered" evidence="1">
    <location>
        <begin position="242"/>
        <end position="314"/>
    </location>
</feature>
<dbReference type="AlphaFoldDB" id="A0A914BKL0"/>
<sequence>MAGSTSCVKVPEVREDSCACRNYNLTTTTAEPLLDLPPKLPDITKFNFTKCMPGWTCDPVIPHCAPCPPNETTTGAPLTTIGTQQTATRTPHIATGTPQTATRTPHIATGTPQIATGTPQTATRTPHIATGTPQIATGSTQTPVTVNVTIQPRCTTAGCPLLLFLPLLLIFLIAAIVYRIWQLYHRKENSIAESSNDPPTSPICKYKIRFDEKADEPHKDPAELPALAHKNPVYENVNEAELADPMEEVLPTSSEGVGATTKDETRGSGSAAEEAIKPEVEVDQNNEPPEEKTEDKSSKRRRKKVTSTKGDAAK</sequence>
<proteinExistence type="predicted"/>